<proteinExistence type="predicted"/>
<keyword evidence="2" id="KW-1185">Reference proteome</keyword>
<evidence type="ECO:0000313" key="1">
    <source>
        <dbReference type="EMBL" id="PSS30967.1"/>
    </source>
</evidence>
<protein>
    <submittedName>
        <fullName evidence="1">Uncharacterized protein</fullName>
    </submittedName>
</protein>
<reference evidence="1 2" key="1">
    <citation type="submission" date="2018-02" db="EMBL/GenBank/DDBJ databases">
        <title>Genome sequence of the basidiomycete white-rot fungus Phlebia centrifuga.</title>
        <authorList>
            <person name="Granchi Z."/>
            <person name="Peng M."/>
            <person name="de Vries R.P."/>
            <person name="Hilden K."/>
            <person name="Makela M.R."/>
            <person name="Grigoriev I."/>
            <person name="Riley R."/>
        </authorList>
    </citation>
    <scope>NUCLEOTIDE SEQUENCE [LARGE SCALE GENOMIC DNA]</scope>
    <source>
        <strain evidence="1 2">FBCC195</strain>
    </source>
</reference>
<accession>A0A2R6RLR0</accession>
<sequence>MRLWRWAGRRFEPRLCNDFKSDVPTPLLLATPGENSSGSTGITDSEKPKRLFAFVKRTETKTSSKRGRGFDIDGIELVYCKKDVCHPDLTSI</sequence>
<gene>
    <name evidence="1" type="ORF">PHLCEN_2v2492</name>
</gene>
<organism evidence="1 2">
    <name type="scientific">Hermanssonia centrifuga</name>
    <dbReference type="NCBI Taxonomy" id="98765"/>
    <lineage>
        <taxon>Eukaryota</taxon>
        <taxon>Fungi</taxon>
        <taxon>Dikarya</taxon>
        <taxon>Basidiomycota</taxon>
        <taxon>Agaricomycotina</taxon>
        <taxon>Agaricomycetes</taxon>
        <taxon>Polyporales</taxon>
        <taxon>Meruliaceae</taxon>
        <taxon>Hermanssonia</taxon>
    </lineage>
</organism>
<dbReference type="EMBL" id="MLYV02000230">
    <property type="protein sequence ID" value="PSS30967.1"/>
    <property type="molecule type" value="Genomic_DNA"/>
</dbReference>
<dbReference type="Proteomes" id="UP000186601">
    <property type="component" value="Unassembled WGS sequence"/>
</dbReference>
<comment type="caution">
    <text evidence="1">The sequence shown here is derived from an EMBL/GenBank/DDBJ whole genome shotgun (WGS) entry which is preliminary data.</text>
</comment>
<name>A0A2R6RLR0_9APHY</name>
<dbReference type="AlphaFoldDB" id="A0A2R6RLR0"/>
<evidence type="ECO:0000313" key="2">
    <source>
        <dbReference type="Proteomes" id="UP000186601"/>
    </source>
</evidence>